<name>A0AA87CDT3_9CAUD</name>
<sequence length="348" mass="38995">MSIASNVIETNSRLTTARNLLREKLTANGVQYDESDTIFELLKRWAYTRTAGDYDFIYPSEYEVKEGAELSFGVFIYDHDGNFVEGVPATVIVNGTSYKVYSDSNGHAIKTITAGSEGSELEIEIIAGYSHFSDAYTIASALEFTDDNEQNTYLYDVIKYPASVSHTFSTYKYDSGYNKYGYSFSKEVTSASAVMLIPKGMGAYDPTKNGIHFSVQMVQKKNSNSGWGDAIALVNSKELSHYRDNKILELGAYNAKKGIKYSNTNHVVNELNTTTGQLTLDSVWYTFELYYDNGYLKATIKNGSTTVYSYEGDVSNVISFDKFYPVIMVYDYGGAMLFNNVIIEPWSR</sequence>
<proteinExistence type="predicted"/>
<keyword evidence="2" id="KW-1185">Reference proteome</keyword>
<evidence type="ECO:0000313" key="1">
    <source>
        <dbReference type="EMBL" id="DBA35528.1"/>
    </source>
</evidence>
<organism evidence="1 2">
    <name type="scientific">Caudoviricetes sp. vir323</name>
    <dbReference type="NCBI Taxonomy" id="3068356"/>
    <lineage>
        <taxon>Viruses</taxon>
        <taxon>Duplodnaviria</taxon>
        <taxon>Heunggongvirae</taxon>
        <taxon>Uroviricota</taxon>
        <taxon>Caudoviricetes</taxon>
    </lineage>
</organism>
<dbReference type="GeneID" id="300198946"/>
<accession>A0AA87CDT3</accession>
<gene>
    <name evidence="1" type="ORF">vir323_00016</name>
</gene>
<dbReference type="RefSeq" id="YP_013605308.1">
    <property type="nucleotide sequence ID" value="NC_133304.1"/>
</dbReference>
<dbReference type="EMBL" id="BK063679">
    <property type="protein sequence ID" value="DBA35528.1"/>
    <property type="molecule type" value="Genomic_DNA"/>
</dbReference>
<reference evidence="1 2" key="1">
    <citation type="journal article" date="2023" name="Nat. Microbiol.">
        <title>A compendium of viruses from methanogenic archaea reveals their diversity and adaptations to the gut environment.</title>
        <authorList>
            <person name="Medvedeva S."/>
            <person name="Borrel G."/>
            <person name="Krupovic M."/>
            <person name="Gribaldo S."/>
        </authorList>
    </citation>
    <scope>NUCLEOTIDE SEQUENCE [LARGE SCALE GENOMIC DNA]</scope>
</reference>
<evidence type="ECO:0000313" key="2">
    <source>
        <dbReference type="Proteomes" id="UP001302343"/>
    </source>
</evidence>
<dbReference type="Proteomes" id="UP001302343">
    <property type="component" value="Segment"/>
</dbReference>
<protein>
    <submittedName>
        <fullName evidence="1">Uncharacterized protein</fullName>
    </submittedName>
</protein>